<sequence length="419" mass="44390">MSSITTLDRAQLLASVNKQELETLKDVTSVSKTTKNGDSLINVNDLELKNVVSQNSTGLFVQLDKPNSELVNQATRSFPEVSKEIGQVQGIAAAQIEVVEAFSDQIIGSLQKNLLGQNRSSAQSKSVDFELAFALMMNKLENIQSNLTINKIKTTKDKYEKEMVENKQKIEEAEKAAQNSKQASKASQVIGWMSAFASLAVGGVLAFTGVGLLAVAAGASMLIAGGIELTQKVINIPEVKSSIENVIGEDAFKAIDTTLTVGAIAFAVSSLLITGGGSAANLMTKLGTKLPGSVGNLLTNAGSKATTLIASAENIGARTATTTGHITRFSAEGADLALDISKGISSTVYTARQAQSAEVQADIADLKAKMALTEATLEKLKDEMTKATEVHRELMITMMQTMQSNFTSLKTLNARPQVI</sequence>
<keyword evidence="5" id="KW-0175">Coiled coil</keyword>
<evidence type="ECO:0000259" key="7">
    <source>
        <dbReference type="Pfam" id="PF04888"/>
    </source>
</evidence>
<dbReference type="Pfam" id="PF04888">
    <property type="entry name" value="SseC"/>
    <property type="match status" value="1"/>
</dbReference>
<comment type="caution">
    <text evidence="8">The sequence shown here is derived from an EMBL/GenBank/DDBJ whole genome shotgun (WGS) entry which is preliminary data.</text>
</comment>
<dbReference type="AlphaFoldDB" id="U3AD67"/>
<dbReference type="InterPro" id="IPR006972">
    <property type="entry name" value="BipB-like_C"/>
</dbReference>
<dbReference type="OrthoDB" id="9995670at2"/>
<evidence type="ECO:0000313" key="9">
    <source>
        <dbReference type="Proteomes" id="UP000016567"/>
    </source>
</evidence>
<dbReference type="GO" id="GO:0033644">
    <property type="term" value="C:host cell membrane"/>
    <property type="evidence" value="ECO:0007669"/>
    <property type="project" value="UniProtKB-SubCell"/>
</dbReference>
<keyword evidence="6" id="KW-0812">Transmembrane</keyword>
<comment type="subcellular location">
    <subcellularLocation>
        <location evidence="1">Host membrane</location>
        <topology evidence="1">Multi-pass membrane protein</topology>
    </subcellularLocation>
</comment>
<evidence type="ECO:0000256" key="4">
    <source>
        <dbReference type="ARBA" id="ARBA00035640"/>
    </source>
</evidence>
<evidence type="ECO:0000256" key="6">
    <source>
        <dbReference type="SAM" id="Phobius"/>
    </source>
</evidence>
<evidence type="ECO:0000256" key="5">
    <source>
        <dbReference type="SAM" id="Coils"/>
    </source>
</evidence>
<evidence type="ECO:0000313" key="8">
    <source>
        <dbReference type="EMBL" id="GAD77851.1"/>
    </source>
</evidence>
<dbReference type="RefSeq" id="WP_021711586.1">
    <property type="nucleotide sequence ID" value="NZ_BAOB01000385.1"/>
</dbReference>
<keyword evidence="3" id="KW-0843">Virulence</keyword>
<evidence type="ECO:0000256" key="3">
    <source>
        <dbReference type="ARBA" id="ARBA00023026"/>
    </source>
</evidence>
<organism evidence="8 9">
    <name type="scientific">Vibrio azureus NBRC 104587</name>
    <dbReference type="NCBI Taxonomy" id="1219077"/>
    <lineage>
        <taxon>Bacteria</taxon>
        <taxon>Pseudomonadati</taxon>
        <taxon>Pseudomonadota</taxon>
        <taxon>Gammaproteobacteria</taxon>
        <taxon>Vibrionales</taxon>
        <taxon>Vibrionaceae</taxon>
        <taxon>Vibrio</taxon>
    </lineage>
</organism>
<feature type="coiled-coil region" evidence="5">
    <location>
        <begin position="149"/>
        <end position="183"/>
    </location>
</feature>
<keyword evidence="6" id="KW-0472">Membrane</keyword>
<keyword evidence="2" id="KW-1043">Host membrane</keyword>
<feature type="domain" description="Translocator protein BipB-like C-terminal" evidence="7">
    <location>
        <begin position="130"/>
        <end position="412"/>
    </location>
</feature>
<dbReference type="STRING" id="1219077.VAZ01S_096_00030"/>
<protein>
    <recommendedName>
        <fullName evidence="7">Translocator protein BipB-like C-terminal domain-containing protein</fullName>
    </recommendedName>
</protein>
<dbReference type="EMBL" id="BATL01000096">
    <property type="protein sequence ID" value="GAD77851.1"/>
    <property type="molecule type" value="Genomic_DNA"/>
</dbReference>
<evidence type="ECO:0000256" key="1">
    <source>
        <dbReference type="ARBA" id="ARBA00004301"/>
    </source>
</evidence>
<dbReference type="Proteomes" id="UP000016567">
    <property type="component" value="Unassembled WGS sequence"/>
</dbReference>
<proteinExistence type="inferred from homology"/>
<evidence type="ECO:0000256" key="2">
    <source>
        <dbReference type="ARBA" id="ARBA00022870"/>
    </source>
</evidence>
<comment type="similarity">
    <text evidence="4">Belongs to the SctE/SipB/YopB family.</text>
</comment>
<gene>
    <name evidence="8" type="ORF">VAZ01S_096_00030</name>
</gene>
<keyword evidence="6" id="KW-1133">Transmembrane helix</keyword>
<reference evidence="8 9" key="1">
    <citation type="submission" date="2013-09" db="EMBL/GenBank/DDBJ databases">
        <title>Whole genome shotgun sequence of Vibrio azureus NBRC 104587.</title>
        <authorList>
            <person name="Isaki S."/>
            <person name="Hosoyama A."/>
            <person name="Numata M."/>
            <person name="Hashimoto M."/>
            <person name="Hosoyama Y."/>
            <person name="Tsuchikane K."/>
            <person name="Noguchi M."/>
            <person name="Hirakata S."/>
            <person name="Ichikawa N."/>
            <person name="Ohji S."/>
            <person name="Yamazoe A."/>
            <person name="Fujita N."/>
        </authorList>
    </citation>
    <scope>NUCLEOTIDE SEQUENCE [LARGE SCALE GENOMIC DNA]</scope>
    <source>
        <strain evidence="8 9">NBRC 104587</strain>
    </source>
</reference>
<feature type="transmembrane region" description="Helical" evidence="6">
    <location>
        <begin position="189"/>
        <end position="215"/>
    </location>
</feature>
<dbReference type="eggNOG" id="COG5613">
    <property type="taxonomic scope" value="Bacteria"/>
</dbReference>
<keyword evidence="9" id="KW-1185">Reference proteome</keyword>
<feature type="coiled-coil region" evidence="5">
    <location>
        <begin position="363"/>
        <end position="397"/>
    </location>
</feature>
<accession>U3AD67</accession>
<name>U3AD67_9VIBR</name>